<keyword evidence="8 20" id="KW-0418">Kinase</keyword>
<keyword evidence="5" id="KW-0808">Transferase</keyword>
<keyword evidence="6 19" id="KW-0812">Transmembrane</keyword>
<evidence type="ECO:0000256" key="6">
    <source>
        <dbReference type="ARBA" id="ARBA00022692"/>
    </source>
</evidence>
<dbReference type="AlphaFoldDB" id="A0A939G8N7"/>
<keyword evidence="7 17" id="KW-0547">Nucleotide-binding</keyword>
<keyword evidence="3" id="KW-1003">Cell membrane</keyword>
<comment type="subcellular location">
    <subcellularLocation>
        <location evidence="1">Cell membrane</location>
        <topology evidence="1">Multi-pass membrane protein</topology>
    </subcellularLocation>
</comment>
<evidence type="ECO:0000256" key="15">
    <source>
        <dbReference type="PIRSR" id="PIRSR600829-1"/>
    </source>
</evidence>
<reference evidence="20 21" key="1">
    <citation type="submission" date="2021-03" db="EMBL/GenBank/DDBJ databases">
        <title>Fibrella sp. HMF5036 genome sequencing and assembly.</title>
        <authorList>
            <person name="Kang H."/>
            <person name="Kim H."/>
            <person name="Bae S."/>
            <person name="Joh K."/>
        </authorList>
    </citation>
    <scope>NUCLEOTIDE SEQUENCE [LARGE SCALE GENOMIC DNA]</scope>
    <source>
        <strain evidence="20 21">HMF5036</strain>
    </source>
</reference>
<evidence type="ECO:0000256" key="3">
    <source>
        <dbReference type="ARBA" id="ARBA00022475"/>
    </source>
</evidence>
<feature type="binding site" evidence="17">
    <location>
        <begin position="91"/>
        <end position="92"/>
    </location>
    <ligand>
        <name>ATP</name>
        <dbReference type="ChEBI" id="CHEBI:30616"/>
    </ligand>
</feature>
<evidence type="ECO:0000256" key="2">
    <source>
        <dbReference type="ARBA" id="ARBA00005967"/>
    </source>
</evidence>
<dbReference type="Gene3D" id="1.10.287.3610">
    <property type="match status" value="1"/>
</dbReference>
<dbReference type="RefSeq" id="WP_207336145.1">
    <property type="nucleotide sequence ID" value="NZ_JAFMYU010000010.1"/>
</dbReference>
<evidence type="ECO:0000256" key="1">
    <source>
        <dbReference type="ARBA" id="ARBA00004651"/>
    </source>
</evidence>
<comment type="similarity">
    <text evidence="2">Belongs to the bacterial diacylglycerol kinase family.</text>
</comment>
<keyword evidence="14" id="KW-1208">Phospholipid metabolism</keyword>
<feature type="binding site" evidence="18">
    <location>
        <position position="73"/>
    </location>
    <ligand>
        <name>a divalent metal cation</name>
        <dbReference type="ChEBI" id="CHEBI:60240"/>
    </ligand>
</feature>
<feature type="active site" description="Proton acceptor" evidence="15">
    <location>
        <position position="66"/>
    </location>
</feature>
<evidence type="ECO:0000313" key="20">
    <source>
        <dbReference type="EMBL" id="MBO0932177.1"/>
    </source>
</evidence>
<evidence type="ECO:0000256" key="5">
    <source>
        <dbReference type="ARBA" id="ARBA00022679"/>
    </source>
</evidence>
<dbReference type="Proteomes" id="UP000664795">
    <property type="component" value="Unassembled WGS sequence"/>
</dbReference>
<dbReference type="EMBL" id="JAFMYU010000010">
    <property type="protein sequence ID" value="MBO0932177.1"/>
    <property type="molecule type" value="Genomic_DNA"/>
</dbReference>
<evidence type="ECO:0000256" key="9">
    <source>
        <dbReference type="ARBA" id="ARBA00022840"/>
    </source>
</evidence>
<evidence type="ECO:0000256" key="18">
    <source>
        <dbReference type="PIRSR" id="PIRSR600829-4"/>
    </source>
</evidence>
<gene>
    <name evidence="20" type="ORF">J2I48_14290</name>
</gene>
<keyword evidence="10 19" id="KW-1133">Transmembrane helix</keyword>
<dbReference type="PANTHER" id="PTHR34299">
    <property type="entry name" value="DIACYLGLYCEROL KINASE"/>
    <property type="match status" value="1"/>
</dbReference>
<feature type="transmembrane region" description="Helical" evidence="19">
    <location>
        <begin position="30"/>
        <end position="46"/>
    </location>
</feature>
<dbReference type="InterPro" id="IPR036945">
    <property type="entry name" value="DAGK_sf"/>
</dbReference>
<feature type="binding site" evidence="18">
    <location>
        <position position="25"/>
    </location>
    <ligand>
        <name>a divalent metal cation</name>
        <dbReference type="ChEBI" id="CHEBI:60240"/>
    </ligand>
</feature>
<evidence type="ECO:0000256" key="16">
    <source>
        <dbReference type="PIRSR" id="PIRSR600829-2"/>
    </source>
</evidence>
<feature type="binding site" evidence="17">
    <location>
        <position position="73"/>
    </location>
    <ligand>
        <name>ATP</name>
        <dbReference type="ChEBI" id="CHEBI:30616"/>
    </ligand>
</feature>
<evidence type="ECO:0000256" key="7">
    <source>
        <dbReference type="ARBA" id="ARBA00022741"/>
    </source>
</evidence>
<dbReference type="InterPro" id="IPR000829">
    <property type="entry name" value="DAGK"/>
</dbReference>
<keyword evidence="12 19" id="KW-0472">Membrane</keyword>
<organism evidence="20 21">
    <name type="scientific">Fibrella aquatilis</name>
    <dbReference type="NCBI Taxonomy" id="2817059"/>
    <lineage>
        <taxon>Bacteria</taxon>
        <taxon>Pseudomonadati</taxon>
        <taxon>Bacteroidota</taxon>
        <taxon>Cytophagia</taxon>
        <taxon>Cytophagales</taxon>
        <taxon>Spirosomataceae</taxon>
        <taxon>Fibrella</taxon>
    </lineage>
</organism>
<name>A0A939G8N7_9BACT</name>
<evidence type="ECO:0000256" key="12">
    <source>
        <dbReference type="ARBA" id="ARBA00023136"/>
    </source>
</evidence>
<dbReference type="GO" id="GO:0016301">
    <property type="term" value="F:kinase activity"/>
    <property type="evidence" value="ECO:0007669"/>
    <property type="project" value="UniProtKB-KW"/>
</dbReference>
<keyword evidence="11" id="KW-0443">Lipid metabolism</keyword>
<evidence type="ECO:0000256" key="13">
    <source>
        <dbReference type="ARBA" id="ARBA00023209"/>
    </source>
</evidence>
<evidence type="ECO:0000256" key="19">
    <source>
        <dbReference type="SAM" id="Phobius"/>
    </source>
</evidence>
<dbReference type="GO" id="GO:0005524">
    <property type="term" value="F:ATP binding"/>
    <property type="evidence" value="ECO:0007669"/>
    <property type="project" value="UniProtKB-KW"/>
</dbReference>
<comment type="cofactor">
    <cofactor evidence="18">
        <name>Mg(2+)</name>
        <dbReference type="ChEBI" id="CHEBI:18420"/>
    </cofactor>
    <text evidence="18">Mn(2+), Zn(2+), Cd(2+) and Co(2+) support activity to lesser extents.</text>
</comment>
<dbReference type="PANTHER" id="PTHR34299:SF1">
    <property type="entry name" value="DIACYLGLYCEROL KINASE"/>
    <property type="match status" value="1"/>
</dbReference>
<evidence type="ECO:0000313" key="21">
    <source>
        <dbReference type="Proteomes" id="UP000664795"/>
    </source>
</evidence>
<keyword evidence="21" id="KW-1185">Reference proteome</keyword>
<dbReference type="InterPro" id="IPR033717">
    <property type="entry name" value="UDPK"/>
</dbReference>
<evidence type="ECO:0000256" key="10">
    <source>
        <dbReference type="ARBA" id="ARBA00022989"/>
    </source>
</evidence>
<keyword evidence="9 17" id="KW-0067">ATP-binding</keyword>
<dbReference type="CDD" id="cd14265">
    <property type="entry name" value="UDPK_IM_like"/>
    <property type="match status" value="1"/>
</dbReference>
<comment type="caution">
    <text evidence="20">The sequence shown here is derived from an EMBL/GenBank/DDBJ whole genome shotgun (WGS) entry which is preliminary data.</text>
</comment>
<keyword evidence="13" id="KW-0594">Phospholipid biosynthesis</keyword>
<accession>A0A939G8N7</accession>
<dbReference type="GO" id="GO:0046872">
    <property type="term" value="F:metal ion binding"/>
    <property type="evidence" value="ECO:0007669"/>
    <property type="project" value="UniProtKB-KW"/>
</dbReference>
<evidence type="ECO:0000256" key="4">
    <source>
        <dbReference type="ARBA" id="ARBA00022516"/>
    </source>
</evidence>
<feature type="binding site" evidence="16">
    <location>
        <position position="66"/>
    </location>
    <ligand>
        <name>substrate</name>
    </ligand>
</feature>
<keyword evidence="18" id="KW-0460">Magnesium</keyword>
<evidence type="ECO:0000256" key="14">
    <source>
        <dbReference type="ARBA" id="ARBA00023264"/>
    </source>
</evidence>
<dbReference type="Pfam" id="PF01219">
    <property type="entry name" value="DAGK_prokar"/>
    <property type="match status" value="1"/>
</dbReference>
<keyword evidence="18" id="KW-0479">Metal-binding</keyword>
<protein>
    <submittedName>
        <fullName evidence="20">Diacylglycerol kinase family protein</fullName>
    </submittedName>
</protein>
<evidence type="ECO:0000256" key="8">
    <source>
        <dbReference type="ARBA" id="ARBA00022777"/>
    </source>
</evidence>
<keyword evidence="4" id="KW-0444">Lipid biosynthesis</keyword>
<feature type="transmembrane region" description="Helical" evidence="19">
    <location>
        <begin position="93"/>
        <end position="113"/>
    </location>
</feature>
<sequence>MINLPKVLRSFQFAGQGIIDLFRYENNAKVHLLVAVVVVALGSWLGLSATEWALICTQVGLVWAAEGFNTALEKLCNRVTTQHDPLIKAAKDLSAAAVLILGITAVVVGLLIFGPKLILMYNE</sequence>
<feature type="binding site" evidence="17">
    <location>
        <position position="25"/>
    </location>
    <ligand>
        <name>ATP</name>
        <dbReference type="ChEBI" id="CHEBI:30616"/>
    </ligand>
</feature>
<dbReference type="GO" id="GO:0008654">
    <property type="term" value="P:phospholipid biosynthetic process"/>
    <property type="evidence" value="ECO:0007669"/>
    <property type="project" value="UniProtKB-KW"/>
</dbReference>
<evidence type="ECO:0000256" key="17">
    <source>
        <dbReference type="PIRSR" id="PIRSR600829-3"/>
    </source>
</evidence>
<dbReference type="GO" id="GO:0005886">
    <property type="term" value="C:plasma membrane"/>
    <property type="evidence" value="ECO:0007669"/>
    <property type="project" value="UniProtKB-SubCell"/>
</dbReference>
<evidence type="ECO:0000256" key="11">
    <source>
        <dbReference type="ARBA" id="ARBA00023098"/>
    </source>
</evidence>
<proteinExistence type="inferred from homology"/>